<evidence type="ECO:0000256" key="1">
    <source>
        <dbReference type="SAM" id="MobiDB-lite"/>
    </source>
</evidence>
<keyword evidence="3" id="KW-1185">Reference proteome</keyword>
<dbReference type="Proteomes" id="UP000010552">
    <property type="component" value="Unassembled WGS sequence"/>
</dbReference>
<evidence type="ECO:0000313" key="2">
    <source>
        <dbReference type="EMBL" id="ELK19381.1"/>
    </source>
</evidence>
<dbReference type="EMBL" id="KB030265">
    <property type="protein sequence ID" value="ELK19381.1"/>
    <property type="molecule type" value="Genomic_DNA"/>
</dbReference>
<protein>
    <submittedName>
        <fullName evidence="2">Uncharacterized protein</fullName>
    </submittedName>
</protein>
<reference evidence="3" key="1">
    <citation type="journal article" date="2013" name="Science">
        <title>Comparative analysis of bat genomes provides insight into the evolution of flight and immunity.</title>
        <authorList>
            <person name="Zhang G."/>
            <person name="Cowled C."/>
            <person name="Shi Z."/>
            <person name="Huang Z."/>
            <person name="Bishop-Lilly K.A."/>
            <person name="Fang X."/>
            <person name="Wynne J.W."/>
            <person name="Xiong Z."/>
            <person name="Baker M.L."/>
            <person name="Zhao W."/>
            <person name="Tachedjian M."/>
            <person name="Zhu Y."/>
            <person name="Zhou P."/>
            <person name="Jiang X."/>
            <person name="Ng J."/>
            <person name="Yang L."/>
            <person name="Wu L."/>
            <person name="Xiao J."/>
            <person name="Feng Y."/>
            <person name="Chen Y."/>
            <person name="Sun X."/>
            <person name="Zhang Y."/>
            <person name="Marsh G.A."/>
            <person name="Crameri G."/>
            <person name="Broder C.C."/>
            <person name="Frey K.G."/>
            <person name="Wang L.F."/>
            <person name="Wang J."/>
        </authorList>
    </citation>
    <scope>NUCLEOTIDE SEQUENCE [LARGE SCALE GENOMIC DNA]</scope>
</reference>
<accession>L5L810</accession>
<feature type="compositionally biased region" description="Basic and acidic residues" evidence="1">
    <location>
        <begin position="33"/>
        <end position="44"/>
    </location>
</feature>
<feature type="compositionally biased region" description="Basic residues" evidence="1">
    <location>
        <begin position="1"/>
        <end position="12"/>
    </location>
</feature>
<evidence type="ECO:0000313" key="3">
    <source>
        <dbReference type="Proteomes" id="UP000010552"/>
    </source>
</evidence>
<dbReference type="AlphaFoldDB" id="L5L810"/>
<proteinExistence type="predicted"/>
<organism evidence="2 3">
    <name type="scientific">Pteropus alecto</name>
    <name type="common">Black flying fox</name>
    <dbReference type="NCBI Taxonomy" id="9402"/>
    <lineage>
        <taxon>Eukaryota</taxon>
        <taxon>Metazoa</taxon>
        <taxon>Chordata</taxon>
        <taxon>Craniata</taxon>
        <taxon>Vertebrata</taxon>
        <taxon>Euteleostomi</taxon>
        <taxon>Mammalia</taxon>
        <taxon>Eutheria</taxon>
        <taxon>Laurasiatheria</taxon>
        <taxon>Chiroptera</taxon>
        <taxon>Yinpterochiroptera</taxon>
        <taxon>Pteropodoidea</taxon>
        <taxon>Pteropodidae</taxon>
        <taxon>Pteropodinae</taxon>
        <taxon>Pteropus</taxon>
    </lineage>
</organism>
<dbReference type="InParanoid" id="L5L810"/>
<sequence length="236" mass="25787">MKSVRTRPHRKVRKDERACELPCRAPASTRSASRLEARPTRQKEAANQGDAMSRRSSNVMFVGRKQDPGALPLGHMAPERSGGGRQQPIGLRLQVGRRRALAQGHLRGAGEKARRLLTPRFYLNGLSGPSRPQRKHHLLQEGFADSPPFPLISLPVSAAPESGTLKARSKCRLLLDSTPGGPVSFCRVTEKGLNSDPGWPLCHLGQGFFPLSFRFLAGLPSTPWAGCGPQDRPQPQ</sequence>
<gene>
    <name evidence="2" type="ORF">PAL_GLEAN10006036</name>
</gene>
<feature type="region of interest" description="Disordered" evidence="1">
    <location>
        <begin position="1"/>
        <end position="55"/>
    </location>
</feature>
<name>L5L810_PTEAL</name>